<dbReference type="InParanoid" id="W3WSE4"/>
<dbReference type="EMBL" id="KI912117">
    <property type="protein sequence ID" value="ETS76778.1"/>
    <property type="molecule type" value="Genomic_DNA"/>
</dbReference>
<sequence>MKHKPVNPQTASSLDTLMGVDASKKRKEHKAHDVKPETASSISDLMGLDVKATSHERQLRGREEERSEIKGKGAKIDTVLGATVSDGKSREGSRG</sequence>
<name>W3WSE4_PESFW</name>
<dbReference type="OrthoDB" id="10314210at2759"/>
<dbReference type="HOGENOM" id="CLU_2373482_0_0_1"/>
<dbReference type="Proteomes" id="UP000030651">
    <property type="component" value="Unassembled WGS sequence"/>
</dbReference>
<proteinExistence type="predicted"/>
<accession>W3WSE4</accession>
<organism evidence="2 3">
    <name type="scientific">Pestalotiopsis fici (strain W106-1 / CGMCC3.15140)</name>
    <dbReference type="NCBI Taxonomy" id="1229662"/>
    <lineage>
        <taxon>Eukaryota</taxon>
        <taxon>Fungi</taxon>
        <taxon>Dikarya</taxon>
        <taxon>Ascomycota</taxon>
        <taxon>Pezizomycotina</taxon>
        <taxon>Sordariomycetes</taxon>
        <taxon>Xylariomycetidae</taxon>
        <taxon>Amphisphaeriales</taxon>
        <taxon>Sporocadaceae</taxon>
        <taxon>Pestalotiopsis</taxon>
    </lineage>
</organism>
<protein>
    <submittedName>
        <fullName evidence="2">Uncharacterized protein</fullName>
    </submittedName>
</protein>
<reference evidence="3" key="1">
    <citation type="journal article" date="2015" name="BMC Genomics">
        <title>Genomic and transcriptomic analysis of the endophytic fungus Pestalotiopsis fici reveals its lifestyle and high potential for synthesis of natural products.</title>
        <authorList>
            <person name="Wang X."/>
            <person name="Zhang X."/>
            <person name="Liu L."/>
            <person name="Xiang M."/>
            <person name="Wang W."/>
            <person name="Sun X."/>
            <person name="Che Y."/>
            <person name="Guo L."/>
            <person name="Liu G."/>
            <person name="Guo L."/>
            <person name="Wang C."/>
            <person name="Yin W.B."/>
            <person name="Stadler M."/>
            <person name="Zhang X."/>
            <person name="Liu X."/>
        </authorList>
    </citation>
    <scope>NUCLEOTIDE SEQUENCE [LARGE SCALE GENOMIC DNA]</scope>
    <source>
        <strain evidence="3">W106-1 / CGMCC3.15140</strain>
    </source>
</reference>
<dbReference type="GeneID" id="19277178"/>
<feature type="region of interest" description="Disordered" evidence="1">
    <location>
        <begin position="1"/>
        <end position="95"/>
    </location>
</feature>
<feature type="compositionally biased region" description="Basic and acidic residues" evidence="1">
    <location>
        <begin position="52"/>
        <end position="75"/>
    </location>
</feature>
<dbReference type="KEGG" id="pfy:PFICI_12165"/>
<dbReference type="AlphaFoldDB" id="W3WSE4"/>
<keyword evidence="3" id="KW-1185">Reference proteome</keyword>
<evidence type="ECO:0000313" key="3">
    <source>
        <dbReference type="Proteomes" id="UP000030651"/>
    </source>
</evidence>
<gene>
    <name evidence="2" type="ORF">PFICI_12165</name>
</gene>
<evidence type="ECO:0000256" key="1">
    <source>
        <dbReference type="SAM" id="MobiDB-lite"/>
    </source>
</evidence>
<evidence type="ECO:0000313" key="2">
    <source>
        <dbReference type="EMBL" id="ETS76778.1"/>
    </source>
</evidence>
<dbReference type="RefSeq" id="XP_007838937.1">
    <property type="nucleotide sequence ID" value="XM_007840746.1"/>
</dbReference>